<comment type="caution">
    <text evidence="2">The sequence shown here is derived from an EMBL/GenBank/DDBJ whole genome shotgun (WGS) entry which is preliminary data.</text>
</comment>
<dbReference type="PANTHER" id="PTHR46211:SF1">
    <property type="entry name" value="GLYCEROPHOSPHODIESTER PHOSPHODIESTERASE, CYTOPLASMIC"/>
    <property type="match status" value="1"/>
</dbReference>
<dbReference type="Proteomes" id="UP001215503">
    <property type="component" value="Unassembled WGS sequence"/>
</dbReference>
<reference evidence="2 3" key="1">
    <citation type="submission" date="2023-03" db="EMBL/GenBank/DDBJ databases">
        <title>Fodinicurvata sp. CAU 1616 isolated from sea sendiment.</title>
        <authorList>
            <person name="Kim W."/>
        </authorList>
    </citation>
    <scope>NUCLEOTIDE SEQUENCE [LARGE SCALE GENOMIC DNA]</scope>
    <source>
        <strain evidence="2 3">CAU 1616</strain>
    </source>
</reference>
<accession>A0ABT5YLA5</accession>
<evidence type="ECO:0000313" key="2">
    <source>
        <dbReference type="EMBL" id="MDF2095730.1"/>
    </source>
</evidence>
<dbReference type="PROSITE" id="PS51704">
    <property type="entry name" value="GP_PDE"/>
    <property type="match status" value="1"/>
</dbReference>
<evidence type="ECO:0000313" key="3">
    <source>
        <dbReference type="Proteomes" id="UP001215503"/>
    </source>
</evidence>
<organism evidence="2 3">
    <name type="scientific">Aquibaculum arenosum</name>
    <dbReference type="NCBI Taxonomy" id="3032591"/>
    <lineage>
        <taxon>Bacteria</taxon>
        <taxon>Pseudomonadati</taxon>
        <taxon>Pseudomonadota</taxon>
        <taxon>Alphaproteobacteria</taxon>
        <taxon>Rhodospirillales</taxon>
        <taxon>Rhodovibrionaceae</taxon>
        <taxon>Aquibaculum</taxon>
    </lineage>
</organism>
<dbReference type="EMBL" id="JARHUD010000003">
    <property type="protein sequence ID" value="MDF2095730.1"/>
    <property type="molecule type" value="Genomic_DNA"/>
</dbReference>
<dbReference type="Gene3D" id="3.20.20.190">
    <property type="entry name" value="Phosphatidylinositol (PI) phosphodiesterase"/>
    <property type="match status" value="1"/>
</dbReference>
<feature type="domain" description="GP-PDE" evidence="1">
    <location>
        <begin position="8"/>
        <end position="246"/>
    </location>
</feature>
<dbReference type="Pfam" id="PF03009">
    <property type="entry name" value="GDPD"/>
    <property type="match status" value="1"/>
</dbReference>
<dbReference type="PANTHER" id="PTHR46211">
    <property type="entry name" value="GLYCEROPHOSPHORYL DIESTER PHOSPHODIESTERASE"/>
    <property type="match status" value="1"/>
</dbReference>
<gene>
    <name evidence="2" type="ORF">P2G67_07040</name>
</gene>
<dbReference type="SUPFAM" id="SSF51695">
    <property type="entry name" value="PLC-like phosphodiesterases"/>
    <property type="match status" value="1"/>
</dbReference>
<evidence type="ECO:0000259" key="1">
    <source>
        <dbReference type="PROSITE" id="PS51704"/>
    </source>
</evidence>
<proteinExistence type="predicted"/>
<dbReference type="InterPro" id="IPR017946">
    <property type="entry name" value="PLC-like_Pdiesterase_TIM-brl"/>
</dbReference>
<dbReference type="InterPro" id="IPR030395">
    <property type="entry name" value="GP_PDE_dom"/>
</dbReference>
<sequence>MTALPSLPPVIAHRGASGHAPENSLAALDKAAALGATWVEFDVRLSADAVPVVHHDKTLARTGGRPDEVAALAWSELAQVDIGRTLNPAWTGERLPCLAQVVERLGALGLGANVELKPHPGQAEETARIALEWIGRHWPEHLPQPLISSFSTPALEAAARVAPDLPRGYLAERLPENWAAEAARLGCVSVHLGWEELEQAAAEAVTSGGYRLAIWTVNDPEVARRCRRWGADSIITDYPGQIIAALKHEPA</sequence>
<keyword evidence="3" id="KW-1185">Reference proteome</keyword>
<dbReference type="RefSeq" id="WP_275821407.1">
    <property type="nucleotide sequence ID" value="NZ_JARHUD010000003.1"/>
</dbReference>
<name>A0ABT5YLA5_9PROT</name>
<protein>
    <submittedName>
        <fullName evidence="2">Glycerophosphodiester phosphodiesterase family protein</fullName>
    </submittedName>
</protein>